<dbReference type="AlphaFoldDB" id="D8QY05"/>
<gene>
    <name evidence="1" type="ORF">SELMODRAFT_404985</name>
</gene>
<dbReference type="Proteomes" id="UP000001514">
    <property type="component" value="Unassembled WGS sequence"/>
</dbReference>
<dbReference type="KEGG" id="smo:SELMODRAFT_404985"/>
<proteinExistence type="predicted"/>
<dbReference type="InParanoid" id="D8QY05"/>
<keyword evidence="2" id="KW-1185">Reference proteome</keyword>
<name>D8QY05_SELML</name>
<protein>
    <submittedName>
        <fullName evidence="1">Uncharacterized protein</fullName>
    </submittedName>
</protein>
<dbReference type="EMBL" id="GL377568">
    <property type="protein sequence ID" value="EFJ35118.1"/>
    <property type="molecule type" value="Genomic_DNA"/>
</dbReference>
<evidence type="ECO:0000313" key="1">
    <source>
        <dbReference type="EMBL" id="EFJ35118.1"/>
    </source>
</evidence>
<reference evidence="1 2" key="1">
    <citation type="journal article" date="2011" name="Science">
        <title>The Selaginella genome identifies genetic changes associated with the evolution of vascular plants.</title>
        <authorList>
            <person name="Banks J.A."/>
            <person name="Nishiyama T."/>
            <person name="Hasebe M."/>
            <person name="Bowman J.L."/>
            <person name="Gribskov M."/>
            <person name="dePamphilis C."/>
            <person name="Albert V.A."/>
            <person name="Aono N."/>
            <person name="Aoyama T."/>
            <person name="Ambrose B.A."/>
            <person name="Ashton N.W."/>
            <person name="Axtell M.J."/>
            <person name="Barker E."/>
            <person name="Barker M.S."/>
            <person name="Bennetzen J.L."/>
            <person name="Bonawitz N.D."/>
            <person name="Chapple C."/>
            <person name="Cheng C."/>
            <person name="Correa L.G."/>
            <person name="Dacre M."/>
            <person name="DeBarry J."/>
            <person name="Dreyer I."/>
            <person name="Elias M."/>
            <person name="Engstrom E.M."/>
            <person name="Estelle M."/>
            <person name="Feng L."/>
            <person name="Finet C."/>
            <person name="Floyd S.K."/>
            <person name="Frommer W.B."/>
            <person name="Fujita T."/>
            <person name="Gramzow L."/>
            <person name="Gutensohn M."/>
            <person name="Harholt J."/>
            <person name="Hattori M."/>
            <person name="Heyl A."/>
            <person name="Hirai T."/>
            <person name="Hiwatashi Y."/>
            <person name="Ishikawa M."/>
            <person name="Iwata M."/>
            <person name="Karol K.G."/>
            <person name="Koehler B."/>
            <person name="Kolukisaoglu U."/>
            <person name="Kubo M."/>
            <person name="Kurata T."/>
            <person name="Lalonde S."/>
            <person name="Li K."/>
            <person name="Li Y."/>
            <person name="Litt A."/>
            <person name="Lyons E."/>
            <person name="Manning G."/>
            <person name="Maruyama T."/>
            <person name="Michael T.P."/>
            <person name="Mikami K."/>
            <person name="Miyazaki S."/>
            <person name="Morinaga S."/>
            <person name="Murata T."/>
            <person name="Mueller-Roeber B."/>
            <person name="Nelson D.R."/>
            <person name="Obara M."/>
            <person name="Oguri Y."/>
            <person name="Olmstead R.G."/>
            <person name="Onodera N."/>
            <person name="Petersen B.L."/>
            <person name="Pils B."/>
            <person name="Prigge M."/>
            <person name="Rensing S.A."/>
            <person name="Riano-Pachon D.M."/>
            <person name="Roberts A.W."/>
            <person name="Sato Y."/>
            <person name="Scheller H.V."/>
            <person name="Schulz B."/>
            <person name="Schulz C."/>
            <person name="Shakirov E.V."/>
            <person name="Shibagaki N."/>
            <person name="Shinohara N."/>
            <person name="Shippen D.E."/>
            <person name="Soerensen I."/>
            <person name="Sotooka R."/>
            <person name="Sugimoto N."/>
            <person name="Sugita M."/>
            <person name="Sumikawa N."/>
            <person name="Tanurdzic M."/>
            <person name="Theissen G."/>
            <person name="Ulvskov P."/>
            <person name="Wakazuki S."/>
            <person name="Weng J.K."/>
            <person name="Willats W.W."/>
            <person name="Wipf D."/>
            <person name="Wolf P.G."/>
            <person name="Yang L."/>
            <person name="Zimmer A.D."/>
            <person name="Zhu Q."/>
            <person name="Mitros T."/>
            <person name="Hellsten U."/>
            <person name="Loque D."/>
            <person name="Otillar R."/>
            <person name="Salamov A."/>
            <person name="Schmutz J."/>
            <person name="Shapiro H."/>
            <person name="Lindquist E."/>
            <person name="Lucas S."/>
            <person name="Rokhsar D."/>
            <person name="Grigoriev I.V."/>
        </authorList>
    </citation>
    <scope>NUCLEOTIDE SEQUENCE [LARGE SCALE GENOMIC DNA]</scope>
</reference>
<dbReference type="HOGENOM" id="CLU_2268462_0_0_1"/>
<organism evidence="2">
    <name type="scientific">Selaginella moellendorffii</name>
    <name type="common">Spikemoss</name>
    <dbReference type="NCBI Taxonomy" id="88036"/>
    <lineage>
        <taxon>Eukaryota</taxon>
        <taxon>Viridiplantae</taxon>
        <taxon>Streptophyta</taxon>
        <taxon>Embryophyta</taxon>
        <taxon>Tracheophyta</taxon>
        <taxon>Lycopodiopsida</taxon>
        <taxon>Selaginellales</taxon>
        <taxon>Selaginellaceae</taxon>
        <taxon>Selaginella</taxon>
    </lineage>
</organism>
<sequence length="103" mass="11946">MESNISFASAKFLLWAYAVSKMFLENTSLTGDHRVSSHRALLRKSSKCMDSSRQAWPLGSRRFRSQEAQKLWYHDEDVCEVTLRTSSESTLWTVEEENDLSRP</sequence>
<dbReference type="Gramene" id="EFJ35118">
    <property type="protein sequence ID" value="EFJ35118"/>
    <property type="gene ID" value="SELMODRAFT_404985"/>
</dbReference>
<accession>D8QY05</accession>
<evidence type="ECO:0000313" key="2">
    <source>
        <dbReference type="Proteomes" id="UP000001514"/>
    </source>
</evidence>